<evidence type="ECO:0000256" key="7">
    <source>
        <dbReference type="ARBA" id="ARBA00022884"/>
    </source>
</evidence>
<comment type="function">
    <text evidence="9">Catalyzes the formation of N(7)-methylguanine at position 46 (m7G46) in tRNA.</text>
</comment>
<keyword evidence="7 9" id="KW-0694">RNA-binding</keyword>
<dbReference type="PANTHER" id="PTHR23417">
    <property type="entry name" value="3-DEOXY-D-MANNO-OCTULOSONIC-ACID TRANSFERASE/TRNA GUANINE-N 7 - -METHYLTRANSFERASE"/>
    <property type="match status" value="1"/>
</dbReference>
<proteinExistence type="inferred from homology"/>
<sequence length="255" mass="29862">MSKSVSLPQKKHYRQRAHSNPIADHCLEYPLKPELMDWSPYYPKYFSKDNDNENTEDTPQKCVEFADIGCGYGGLLVTLSPMFPNNLILGLEIRVKVLDYVKDRIEALRSQNPGQYENIACLRTNAMKHLPNYFFKGQLKKMFFLYPDPHFKKSKYKWRIISKTLLAEYAYVLAEGGIVYTITDVQDLNEWMVHHFVEHPLFENVPEEQWAADPIVKKLYESTEEGQKVTRNSGSKFLAIFKRIRDPMLEQQNDK</sequence>
<evidence type="ECO:0000256" key="3">
    <source>
        <dbReference type="ARBA" id="ARBA00022603"/>
    </source>
</evidence>
<evidence type="ECO:0000256" key="1">
    <source>
        <dbReference type="ARBA" id="ARBA00000142"/>
    </source>
</evidence>
<evidence type="ECO:0000256" key="9">
    <source>
        <dbReference type="HAMAP-Rule" id="MF_03055"/>
    </source>
</evidence>
<keyword evidence="8 9" id="KW-0539">Nucleus</keyword>
<dbReference type="Pfam" id="PF02390">
    <property type="entry name" value="Methyltransf_4"/>
    <property type="match status" value="1"/>
</dbReference>
<evidence type="ECO:0000256" key="5">
    <source>
        <dbReference type="ARBA" id="ARBA00022691"/>
    </source>
</evidence>
<feature type="binding site" evidence="9">
    <location>
        <begin position="125"/>
        <end position="126"/>
    </location>
    <ligand>
        <name>S-adenosyl-L-methionine</name>
        <dbReference type="ChEBI" id="CHEBI:59789"/>
    </ligand>
</feature>
<dbReference type="NCBIfam" id="TIGR00091">
    <property type="entry name" value="tRNA (guanosine(46)-N7)-methyltransferase TrmB"/>
    <property type="match status" value="1"/>
</dbReference>
<dbReference type="PROSITE" id="PS51625">
    <property type="entry name" value="SAM_MT_TRMB"/>
    <property type="match status" value="1"/>
</dbReference>
<dbReference type="GeneID" id="107067411"/>
<name>A0ABM1IDV2_POLDO</name>
<dbReference type="SUPFAM" id="SSF53335">
    <property type="entry name" value="S-adenosyl-L-methionine-dependent methyltransferases"/>
    <property type="match status" value="1"/>
</dbReference>
<reference evidence="11" key="1">
    <citation type="submission" date="2025-08" db="UniProtKB">
        <authorList>
            <consortium name="RefSeq"/>
        </authorList>
    </citation>
    <scope>IDENTIFICATION</scope>
    <source>
        <tissue evidence="11">Whole body</tissue>
    </source>
</reference>
<gene>
    <name evidence="11" type="primary">LOC107067411</name>
</gene>
<accession>A0ABM1IDV2</accession>
<dbReference type="PANTHER" id="PTHR23417:SF16">
    <property type="entry name" value="TRNA (GUANINE-N(7)-)-METHYLTRANSFERASE"/>
    <property type="match status" value="1"/>
</dbReference>
<keyword evidence="10" id="KW-1185">Reference proteome</keyword>
<evidence type="ECO:0000313" key="11">
    <source>
        <dbReference type="RefSeq" id="XP_015178389.1"/>
    </source>
</evidence>
<comment type="pathway">
    <text evidence="9">tRNA modification; N(7)-methylguanine-tRNA biosynthesis.</text>
</comment>
<feature type="active site" evidence="9">
    <location>
        <position position="148"/>
    </location>
</feature>
<dbReference type="Gene3D" id="3.40.50.150">
    <property type="entry name" value="Vaccinia Virus protein VP39"/>
    <property type="match status" value="1"/>
</dbReference>
<keyword evidence="2 9" id="KW-0820">tRNA-binding</keyword>
<dbReference type="Proteomes" id="UP000694924">
    <property type="component" value="Unplaced"/>
</dbReference>
<dbReference type="HAMAP" id="MF_03055">
    <property type="entry name" value="tRNA_methyltr_TrmB_euk"/>
    <property type="match status" value="1"/>
</dbReference>
<evidence type="ECO:0000256" key="2">
    <source>
        <dbReference type="ARBA" id="ARBA00022555"/>
    </source>
</evidence>
<feature type="binding site" evidence="9">
    <location>
        <position position="69"/>
    </location>
    <ligand>
        <name>S-adenosyl-L-methionine</name>
        <dbReference type="ChEBI" id="CHEBI:59789"/>
    </ligand>
</feature>
<comment type="catalytic activity">
    <reaction evidence="1 9">
        <text>guanosine(46) in tRNA + S-adenosyl-L-methionine = N(7)-methylguanosine(46) in tRNA + S-adenosyl-L-homocysteine</text>
        <dbReference type="Rhea" id="RHEA:42708"/>
        <dbReference type="Rhea" id="RHEA-COMP:10188"/>
        <dbReference type="Rhea" id="RHEA-COMP:10189"/>
        <dbReference type="ChEBI" id="CHEBI:57856"/>
        <dbReference type="ChEBI" id="CHEBI:59789"/>
        <dbReference type="ChEBI" id="CHEBI:74269"/>
        <dbReference type="ChEBI" id="CHEBI:74480"/>
        <dbReference type="EC" id="2.1.1.33"/>
    </reaction>
</comment>
<keyword evidence="4 9" id="KW-0808">Transferase</keyword>
<dbReference type="InterPro" id="IPR029063">
    <property type="entry name" value="SAM-dependent_MTases_sf"/>
</dbReference>
<evidence type="ECO:0000256" key="8">
    <source>
        <dbReference type="ARBA" id="ARBA00023242"/>
    </source>
</evidence>
<comment type="similarity">
    <text evidence="9">Belongs to the class I-like SAM-binding methyltransferase superfamily. TrmB family.</text>
</comment>
<feature type="binding site" evidence="9">
    <location>
        <begin position="92"/>
        <end position="93"/>
    </location>
    <ligand>
        <name>S-adenosyl-L-methionine</name>
        <dbReference type="ChEBI" id="CHEBI:59789"/>
    </ligand>
</feature>
<keyword evidence="5 9" id="KW-0949">S-adenosyl-L-methionine</keyword>
<evidence type="ECO:0000256" key="6">
    <source>
        <dbReference type="ARBA" id="ARBA00022694"/>
    </source>
</evidence>
<comment type="subcellular location">
    <subcellularLocation>
        <location evidence="9">Nucleus</location>
    </subcellularLocation>
</comment>
<dbReference type="EC" id="2.1.1.33" evidence="9"/>
<protein>
    <recommendedName>
        <fullName evidence="9">tRNA (guanine-N(7)-)-methyltransferase</fullName>
        <ecNumber evidence="9">2.1.1.33</ecNumber>
    </recommendedName>
    <alternativeName>
        <fullName evidence="9">tRNA (guanine(46)-N(7))-methyltransferase</fullName>
    </alternativeName>
    <alternativeName>
        <fullName evidence="9">tRNA(m7G46)-methyltransferase</fullName>
    </alternativeName>
</protein>
<keyword evidence="6 9" id="KW-0819">tRNA processing</keyword>
<dbReference type="InterPro" id="IPR003358">
    <property type="entry name" value="tRNA_(Gua-N-7)_MeTrfase_Trmb"/>
</dbReference>
<evidence type="ECO:0000313" key="10">
    <source>
        <dbReference type="Proteomes" id="UP000694924"/>
    </source>
</evidence>
<dbReference type="RefSeq" id="XP_015178389.1">
    <property type="nucleotide sequence ID" value="XM_015322903.1"/>
</dbReference>
<evidence type="ECO:0000256" key="4">
    <source>
        <dbReference type="ARBA" id="ARBA00022679"/>
    </source>
</evidence>
<organism evidence="10 11">
    <name type="scientific">Polistes dominula</name>
    <name type="common">European paper wasp</name>
    <name type="synonym">Vespa dominula</name>
    <dbReference type="NCBI Taxonomy" id="743375"/>
    <lineage>
        <taxon>Eukaryota</taxon>
        <taxon>Metazoa</taxon>
        <taxon>Ecdysozoa</taxon>
        <taxon>Arthropoda</taxon>
        <taxon>Hexapoda</taxon>
        <taxon>Insecta</taxon>
        <taxon>Pterygota</taxon>
        <taxon>Neoptera</taxon>
        <taxon>Endopterygota</taxon>
        <taxon>Hymenoptera</taxon>
        <taxon>Apocrita</taxon>
        <taxon>Aculeata</taxon>
        <taxon>Vespoidea</taxon>
        <taxon>Vespidae</taxon>
        <taxon>Polistinae</taxon>
        <taxon>Polistini</taxon>
        <taxon>Polistes</taxon>
    </lineage>
</organism>
<feature type="binding site" evidence="9">
    <location>
        <begin position="223"/>
        <end position="225"/>
    </location>
    <ligand>
        <name>S-adenosyl-L-methionine</name>
        <dbReference type="ChEBI" id="CHEBI:59789"/>
    </ligand>
</feature>
<dbReference type="InterPro" id="IPR025763">
    <property type="entry name" value="Trm8_euk"/>
</dbReference>
<keyword evidence="3 9" id="KW-0489">Methyltransferase</keyword>
<feature type="binding site" evidence="9">
    <location>
        <position position="145"/>
    </location>
    <ligand>
        <name>S-adenosyl-L-methionine</name>
        <dbReference type="ChEBI" id="CHEBI:59789"/>
    </ligand>
</feature>